<evidence type="ECO:0000313" key="4">
    <source>
        <dbReference type="EMBL" id="CAI2375447.1"/>
    </source>
</evidence>
<dbReference type="InterPro" id="IPR002110">
    <property type="entry name" value="Ankyrin_rpt"/>
</dbReference>
<sequence>MGKEYILVLTVVCITYYMDPTEDLSYFKPAIGAAVLFSCLGFYWNHKIKRAAKVIFKQTESLVKLIKDKDIDVFKERCLSLTPEFIQKMKMYSNYTLLIACACFQGYEEAKFLLQEMKVDINEQAKNGETALIRAVHFNDYEMVELLLKAGANTELRTKQSISAFITAITREKPLLVDLLLKYGTEIDMKIQKSTIQTVLDNCSEKIKSIIEFHKGKPPLTSLAWRRKKNILVILNKTETDKAKNLQGDLLKVLNRKNDLFKSIVRDYM</sequence>
<evidence type="ECO:0000313" key="5">
    <source>
        <dbReference type="Proteomes" id="UP001295684"/>
    </source>
</evidence>
<dbReference type="Gene3D" id="1.25.40.20">
    <property type="entry name" value="Ankyrin repeat-containing domain"/>
    <property type="match status" value="1"/>
</dbReference>
<dbReference type="PANTHER" id="PTHR24198">
    <property type="entry name" value="ANKYRIN REPEAT AND PROTEIN KINASE DOMAIN-CONTAINING PROTEIN"/>
    <property type="match status" value="1"/>
</dbReference>
<comment type="caution">
    <text evidence="4">The sequence shown here is derived from an EMBL/GenBank/DDBJ whole genome shotgun (WGS) entry which is preliminary data.</text>
</comment>
<gene>
    <name evidence="4" type="ORF">ECRASSUSDP1_LOCUS16809</name>
</gene>
<dbReference type="PROSITE" id="PS50088">
    <property type="entry name" value="ANK_REPEAT"/>
    <property type="match status" value="1"/>
</dbReference>
<dbReference type="Proteomes" id="UP001295684">
    <property type="component" value="Unassembled WGS sequence"/>
</dbReference>
<evidence type="ECO:0000256" key="1">
    <source>
        <dbReference type="ARBA" id="ARBA00022737"/>
    </source>
</evidence>
<name>A0AAD1XML8_EUPCR</name>
<keyword evidence="5" id="KW-1185">Reference proteome</keyword>
<accession>A0AAD1XML8</accession>
<dbReference type="EMBL" id="CAMPGE010016928">
    <property type="protein sequence ID" value="CAI2375447.1"/>
    <property type="molecule type" value="Genomic_DNA"/>
</dbReference>
<feature type="repeat" description="ANK" evidence="3">
    <location>
        <begin position="127"/>
        <end position="159"/>
    </location>
</feature>
<keyword evidence="2 3" id="KW-0040">ANK repeat</keyword>
<dbReference type="InterPro" id="IPR036770">
    <property type="entry name" value="Ankyrin_rpt-contain_sf"/>
</dbReference>
<dbReference type="SMART" id="SM00248">
    <property type="entry name" value="ANK"/>
    <property type="match status" value="3"/>
</dbReference>
<dbReference type="AlphaFoldDB" id="A0AAD1XML8"/>
<dbReference type="PANTHER" id="PTHR24198:SF165">
    <property type="entry name" value="ANKYRIN REPEAT-CONTAINING PROTEIN-RELATED"/>
    <property type="match status" value="1"/>
</dbReference>
<protein>
    <recommendedName>
        <fullName evidence="6">Ankyrin repeat domain-containing protein</fullName>
    </recommendedName>
</protein>
<dbReference type="Pfam" id="PF12796">
    <property type="entry name" value="Ank_2"/>
    <property type="match status" value="1"/>
</dbReference>
<evidence type="ECO:0000256" key="2">
    <source>
        <dbReference type="ARBA" id="ARBA00023043"/>
    </source>
</evidence>
<organism evidence="4 5">
    <name type="scientific">Euplotes crassus</name>
    <dbReference type="NCBI Taxonomy" id="5936"/>
    <lineage>
        <taxon>Eukaryota</taxon>
        <taxon>Sar</taxon>
        <taxon>Alveolata</taxon>
        <taxon>Ciliophora</taxon>
        <taxon>Intramacronucleata</taxon>
        <taxon>Spirotrichea</taxon>
        <taxon>Hypotrichia</taxon>
        <taxon>Euplotida</taxon>
        <taxon>Euplotidae</taxon>
        <taxon>Moneuplotes</taxon>
    </lineage>
</organism>
<evidence type="ECO:0008006" key="6">
    <source>
        <dbReference type="Google" id="ProtNLM"/>
    </source>
</evidence>
<evidence type="ECO:0000256" key="3">
    <source>
        <dbReference type="PROSITE-ProRule" id="PRU00023"/>
    </source>
</evidence>
<proteinExistence type="predicted"/>
<keyword evidence="1" id="KW-0677">Repeat</keyword>
<dbReference type="PROSITE" id="PS50297">
    <property type="entry name" value="ANK_REP_REGION"/>
    <property type="match status" value="1"/>
</dbReference>
<reference evidence="4" key="1">
    <citation type="submission" date="2023-07" db="EMBL/GenBank/DDBJ databases">
        <authorList>
            <consortium name="AG Swart"/>
            <person name="Singh M."/>
            <person name="Singh A."/>
            <person name="Seah K."/>
            <person name="Emmerich C."/>
        </authorList>
    </citation>
    <scope>NUCLEOTIDE SEQUENCE</scope>
    <source>
        <strain evidence="4">DP1</strain>
    </source>
</reference>
<dbReference type="SUPFAM" id="SSF48403">
    <property type="entry name" value="Ankyrin repeat"/>
    <property type="match status" value="1"/>
</dbReference>